<dbReference type="KEGG" id="muc:MuYL_3411"/>
<sequence length="39" mass="4624">MPVKLNIYPDKPEINWIGECGKLCKNKNARLLLTRRFCF</sequence>
<evidence type="ECO:0000313" key="2">
    <source>
        <dbReference type="Proteomes" id="UP000215002"/>
    </source>
</evidence>
<gene>
    <name evidence="1" type="ORF">MuYL_3411</name>
</gene>
<reference evidence="1 2" key="1">
    <citation type="submission" date="2017-08" db="EMBL/GenBank/DDBJ databases">
        <title>Complete genome sequence of Mucilaginibacter sp. strain BJC16-A31.</title>
        <authorList>
            <consortium name="Henan University of Science and Technology"/>
            <person name="You X."/>
        </authorList>
    </citation>
    <scope>NUCLEOTIDE SEQUENCE [LARGE SCALE GENOMIC DNA]</scope>
    <source>
        <strain evidence="1 2">BJC16-A31</strain>
    </source>
</reference>
<keyword evidence="2" id="KW-1185">Reference proteome</keyword>
<accession>A0A223NZP1</accession>
<organism evidence="1 2">
    <name type="scientific">Mucilaginibacter xinganensis</name>
    <dbReference type="NCBI Taxonomy" id="1234841"/>
    <lineage>
        <taxon>Bacteria</taxon>
        <taxon>Pseudomonadati</taxon>
        <taxon>Bacteroidota</taxon>
        <taxon>Sphingobacteriia</taxon>
        <taxon>Sphingobacteriales</taxon>
        <taxon>Sphingobacteriaceae</taxon>
        <taxon>Mucilaginibacter</taxon>
    </lineage>
</organism>
<name>A0A223NZP1_9SPHI</name>
<dbReference type="EMBL" id="CP022743">
    <property type="protein sequence ID" value="ASU35296.1"/>
    <property type="molecule type" value="Genomic_DNA"/>
</dbReference>
<proteinExistence type="predicted"/>
<dbReference type="Proteomes" id="UP000215002">
    <property type="component" value="Chromosome"/>
</dbReference>
<dbReference type="AlphaFoldDB" id="A0A223NZP1"/>
<evidence type="ECO:0000313" key="1">
    <source>
        <dbReference type="EMBL" id="ASU35296.1"/>
    </source>
</evidence>
<protein>
    <submittedName>
        <fullName evidence="1">Uncharacterized protein</fullName>
    </submittedName>
</protein>